<dbReference type="GO" id="GO:0071897">
    <property type="term" value="P:DNA biosynthetic process"/>
    <property type="evidence" value="ECO:0007669"/>
    <property type="project" value="UniProtKB-ARBA"/>
</dbReference>
<keyword evidence="3" id="KW-1185">Reference proteome</keyword>
<dbReference type="InterPro" id="IPR043502">
    <property type="entry name" value="DNA/RNA_pol_sf"/>
</dbReference>
<evidence type="ECO:0000313" key="2">
    <source>
        <dbReference type="EMBL" id="CAH2086670.1"/>
    </source>
</evidence>
<feature type="domain" description="Reverse transcriptase" evidence="1">
    <location>
        <begin position="1"/>
        <end position="181"/>
    </location>
</feature>
<evidence type="ECO:0000313" key="3">
    <source>
        <dbReference type="Proteomes" id="UP001153954"/>
    </source>
</evidence>
<dbReference type="EMBL" id="CAKOGL010000005">
    <property type="protein sequence ID" value="CAH2086670.1"/>
    <property type="molecule type" value="Genomic_DNA"/>
</dbReference>
<dbReference type="Pfam" id="PF00078">
    <property type="entry name" value="RVT_1"/>
    <property type="match status" value="1"/>
</dbReference>
<dbReference type="PANTHER" id="PTHR33332">
    <property type="entry name" value="REVERSE TRANSCRIPTASE DOMAIN-CONTAINING PROTEIN"/>
    <property type="match status" value="1"/>
</dbReference>
<evidence type="ECO:0000259" key="1">
    <source>
        <dbReference type="PROSITE" id="PS50878"/>
    </source>
</evidence>
<dbReference type="PROSITE" id="PS50878">
    <property type="entry name" value="RT_POL"/>
    <property type="match status" value="1"/>
</dbReference>
<dbReference type="SUPFAM" id="SSF56672">
    <property type="entry name" value="DNA/RNA polymerases"/>
    <property type="match status" value="1"/>
</dbReference>
<accession>A0AAU9TMA0</accession>
<dbReference type="InterPro" id="IPR000477">
    <property type="entry name" value="RT_dom"/>
</dbReference>
<gene>
    <name evidence="2" type="ORF">EEDITHA_LOCUS3018</name>
</gene>
<dbReference type="AlphaFoldDB" id="A0AAU9TMA0"/>
<proteinExistence type="predicted"/>
<sequence>MPKVFEKTIFDDIFPVLLTIHAPQQHGFVSKKSTSTNRCEFIHHVYNAMDQGYQMDTVYTDNFKAFDEISHDLLIIKLEEIGLHGDLLRWISSYLRDRSQAVAIKGFCSTFVLITSGVPQGSNHGPFLFNVFVNDTRRVFRYSSTLFYADDLKIYKSITNSNDCLLLQNYLDELCKYCVKV</sequence>
<reference evidence="2" key="1">
    <citation type="submission" date="2022-03" db="EMBL/GenBank/DDBJ databases">
        <authorList>
            <person name="Tunstrom K."/>
        </authorList>
    </citation>
    <scope>NUCLEOTIDE SEQUENCE</scope>
</reference>
<name>A0AAU9TMA0_EUPED</name>
<dbReference type="Proteomes" id="UP001153954">
    <property type="component" value="Unassembled WGS sequence"/>
</dbReference>
<comment type="caution">
    <text evidence="2">The sequence shown here is derived from an EMBL/GenBank/DDBJ whole genome shotgun (WGS) entry which is preliminary data.</text>
</comment>
<organism evidence="2 3">
    <name type="scientific">Euphydryas editha</name>
    <name type="common">Edith's checkerspot</name>
    <dbReference type="NCBI Taxonomy" id="104508"/>
    <lineage>
        <taxon>Eukaryota</taxon>
        <taxon>Metazoa</taxon>
        <taxon>Ecdysozoa</taxon>
        <taxon>Arthropoda</taxon>
        <taxon>Hexapoda</taxon>
        <taxon>Insecta</taxon>
        <taxon>Pterygota</taxon>
        <taxon>Neoptera</taxon>
        <taxon>Endopterygota</taxon>
        <taxon>Lepidoptera</taxon>
        <taxon>Glossata</taxon>
        <taxon>Ditrysia</taxon>
        <taxon>Papilionoidea</taxon>
        <taxon>Nymphalidae</taxon>
        <taxon>Nymphalinae</taxon>
        <taxon>Euphydryas</taxon>
    </lineage>
</organism>
<protein>
    <recommendedName>
        <fullName evidence="1">Reverse transcriptase domain-containing protein</fullName>
    </recommendedName>
</protein>